<dbReference type="InterPro" id="IPR003676">
    <property type="entry name" value="SAUR_fam"/>
</dbReference>
<accession>A0AAV5M8V8</accession>
<evidence type="ECO:0000256" key="3">
    <source>
        <dbReference type="ARBA" id="ARBA00022604"/>
    </source>
</evidence>
<evidence type="ECO:0000256" key="1">
    <source>
        <dbReference type="ARBA" id="ARBA00006974"/>
    </source>
</evidence>
<name>A0AAV5M8V8_9ROSI</name>
<dbReference type="AlphaFoldDB" id="A0AAV5M8V8"/>
<dbReference type="PANTHER" id="PTHR35296">
    <property type="entry name" value="EXPRESSED PROTEIN"/>
    <property type="match status" value="1"/>
</dbReference>
<keyword evidence="5" id="KW-1185">Reference proteome</keyword>
<sequence length="131" mass="15418">MKKINLILRKCKSLSRLQLVRSCSLSSLRSNSARQEDFWRRLKEDDRDECHESTIIYVGSTRKRYVINSKYLDHPLVNALIERSRQKHGEDDVLVIKCEVVVFDHLLWMLENSDPNLNLGSLEELTDLYLI</sequence>
<dbReference type="PANTHER" id="PTHR35296:SF8">
    <property type="entry name" value="SMALL AUXIN-UP RNA-RELATED"/>
    <property type="match status" value="1"/>
</dbReference>
<comment type="caution">
    <text evidence="4">The sequence shown here is derived from an EMBL/GenBank/DDBJ whole genome shotgun (WGS) entry which is preliminary data.</text>
</comment>
<protein>
    <recommendedName>
        <fullName evidence="6">Small auxin up regulated protein</fullName>
    </recommendedName>
</protein>
<evidence type="ECO:0008006" key="6">
    <source>
        <dbReference type="Google" id="ProtNLM"/>
    </source>
</evidence>
<evidence type="ECO:0000256" key="2">
    <source>
        <dbReference type="ARBA" id="ARBA00022473"/>
    </source>
</evidence>
<dbReference type="Pfam" id="PF02519">
    <property type="entry name" value="Auxin_inducible"/>
    <property type="match status" value="1"/>
</dbReference>
<gene>
    <name evidence="4" type="ORF">SLEP1_g52436</name>
</gene>
<dbReference type="Proteomes" id="UP001054252">
    <property type="component" value="Unassembled WGS sequence"/>
</dbReference>
<keyword evidence="2" id="KW-0217">Developmental protein</keyword>
<proteinExistence type="inferred from homology"/>
<evidence type="ECO:0000313" key="5">
    <source>
        <dbReference type="Proteomes" id="UP001054252"/>
    </source>
</evidence>
<evidence type="ECO:0000313" key="4">
    <source>
        <dbReference type="EMBL" id="GKV45333.1"/>
    </source>
</evidence>
<dbReference type="GO" id="GO:0009733">
    <property type="term" value="P:response to auxin"/>
    <property type="evidence" value="ECO:0007669"/>
    <property type="project" value="InterPro"/>
</dbReference>
<keyword evidence="3" id="KW-0341">Growth regulation</keyword>
<organism evidence="4 5">
    <name type="scientific">Rubroshorea leprosula</name>
    <dbReference type="NCBI Taxonomy" id="152421"/>
    <lineage>
        <taxon>Eukaryota</taxon>
        <taxon>Viridiplantae</taxon>
        <taxon>Streptophyta</taxon>
        <taxon>Embryophyta</taxon>
        <taxon>Tracheophyta</taxon>
        <taxon>Spermatophyta</taxon>
        <taxon>Magnoliopsida</taxon>
        <taxon>eudicotyledons</taxon>
        <taxon>Gunneridae</taxon>
        <taxon>Pentapetalae</taxon>
        <taxon>rosids</taxon>
        <taxon>malvids</taxon>
        <taxon>Malvales</taxon>
        <taxon>Dipterocarpaceae</taxon>
        <taxon>Rubroshorea</taxon>
    </lineage>
</organism>
<dbReference type="EMBL" id="BPVZ01000193">
    <property type="protein sequence ID" value="GKV45333.1"/>
    <property type="molecule type" value="Genomic_DNA"/>
</dbReference>
<reference evidence="4 5" key="1">
    <citation type="journal article" date="2021" name="Commun. Biol.">
        <title>The genome of Shorea leprosula (Dipterocarpaceae) highlights the ecological relevance of drought in aseasonal tropical rainforests.</title>
        <authorList>
            <person name="Ng K.K.S."/>
            <person name="Kobayashi M.J."/>
            <person name="Fawcett J.A."/>
            <person name="Hatakeyama M."/>
            <person name="Paape T."/>
            <person name="Ng C.H."/>
            <person name="Ang C.C."/>
            <person name="Tnah L.H."/>
            <person name="Lee C.T."/>
            <person name="Nishiyama T."/>
            <person name="Sese J."/>
            <person name="O'Brien M.J."/>
            <person name="Copetti D."/>
            <person name="Mohd Noor M.I."/>
            <person name="Ong R.C."/>
            <person name="Putra M."/>
            <person name="Sireger I.Z."/>
            <person name="Indrioko S."/>
            <person name="Kosugi Y."/>
            <person name="Izuno A."/>
            <person name="Isagi Y."/>
            <person name="Lee S.L."/>
            <person name="Shimizu K.K."/>
        </authorList>
    </citation>
    <scope>NUCLEOTIDE SEQUENCE [LARGE SCALE GENOMIC DNA]</scope>
    <source>
        <strain evidence="4">214</strain>
    </source>
</reference>
<comment type="similarity">
    <text evidence="1">Belongs to the ARG7 family.</text>
</comment>